<keyword evidence="2" id="KW-0472">Membrane</keyword>
<dbReference type="AlphaFoldDB" id="A0A8H7J5Y8"/>
<dbReference type="OrthoDB" id="5392974at2759"/>
<keyword evidence="2" id="KW-1133">Transmembrane helix</keyword>
<keyword evidence="4" id="KW-1185">Reference proteome</keyword>
<evidence type="ECO:0000256" key="1">
    <source>
        <dbReference type="SAM" id="MobiDB-lite"/>
    </source>
</evidence>
<name>A0A8H7J5Y8_9PLEO</name>
<dbReference type="Proteomes" id="UP000651452">
    <property type="component" value="Unassembled WGS sequence"/>
</dbReference>
<evidence type="ECO:0000313" key="4">
    <source>
        <dbReference type="Proteomes" id="UP000651452"/>
    </source>
</evidence>
<keyword evidence="2" id="KW-0812">Transmembrane</keyword>
<protein>
    <submittedName>
        <fullName evidence="3">Uncharacterized protein</fullName>
    </submittedName>
</protein>
<feature type="region of interest" description="Disordered" evidence="1">
    <location>
        <begin position="306"/>
        <end position="325"/>
    </location>
</feature>
<dbReference type="EMBL" id="RZGK01000008">
    <property type="protein sequence ID" value="KAF9697213.1"/>
    <property type="molecule type" value="Genomic_DNA"/>
</dbReference>
<evidence type="ECO:0000313" key="3">
    <source>
        <dbReference type="EMBL" id="KAF9697213.1"/>
    </source>
</evidence>
<gene>
    <name evidence="3" type="ORF">EKO04_004933</name>
</gene>
<feature type="transmembrane region" description="Helical" evidence="2">
    <location>
        <begin position="499"/>
        <end position="521"/>
    </location>
</feature>
<reference evidence="3" key="2">
    <citation type="submission" date="2020-09" db="EMBL/GenBank/DDBJ databases">
        <title>Reference genome assembly for Australian Ascochyta lentis isolate Al4.</title>
        <authorList>
            <person name="Lee R.C."/>
            <person name="Farfan-Caceres L.M."/>
            <person name="Debler J.W."/>
            <person name="Williams A.H."/>
            <person name="Henares B.M."/>
        </authorList>
    </citation>
    <scope>NUCLEOTIDE SEQUENCE</scope>
    <source>
        <strain evidence="3">Al4</strain>
    </source>
</reference>
<proteinExistence type="predicted"/>
<feature type="transmembrane region" description="Helical" evidence="2">
    <location>
        <begin position="463"/>
        <end position="487"/>
    </location>
</feature>
<accession>A0A8H7J5Y8</accession>
<sequence>MAFKASALESPAPLLRRSDRIDRRRDVKWQQWPETTFQQNQLDAEWSDCSLPDLEDGSLIAWGVQQSQNATGEGVAVDVLYGNGTDLDWPRNVEDDELARIMELPAPSLRVCFINTLGTDNGWLPGNFDPRQRTIRILRKAGLSGVLLCNLYSEQSYWAKMGNQRYMHYDDKEQLKSFEICYQYRCGWDTGVSFIHSIRERRRTTYFCINYPSGARDRLEAIFRHEKRRTVIHRDFFLDTLVADDSLKQWQFDIGQRRLMLLQVEKTFEKPLLGRSEGSATLTDNSKRRHDKSDLAVSIRKNFHKHEKNDIEQQPESRTNKQQKSYSDDFYTDQFYKSLGDVENSQDVDFDSATRSLHKMVRHWLGLRQDCEDLLAQLHFLHETCIKIAGKRGKDWIWDRTADAGESFDVLISQCDICVRWTQVYHDRTQTRINLLFHLANQRTAADTAKIAEQTQRDSASMITIAAVTMLFLPGTFICTILSTTFFDFGENGLQVSSQWWFLLAATIPLTVVVFGVWVGWQRMRRQSQQLKVALRKIELQKSAVDM</sequence>
<feature type="compositionally biased region" description="Polar residues" evidence="1">
    <location>
        <begin position="312"/>
        <end position="325"/>
    </location>
</feature>
<comment type="caution">
    <text evidence="3">The sequence shown here is derived from an EMBL/GenBank/DDBJ whole genome shotgun (WGS) entry which is preliminary data.</text>
</comment>
<dbReference type="Gene3D" id="1.20.58.340">
    <property type="entry name" value="Magnesium transport protein CorA, transmembrane region"/>
    <property type="match status" value="1"/>
</dbReference>
<evidence type="ECO:0000256" key="2">
    <source>
        <dbReference type="SAM" id="Phobius"/>
    </source>
</evidence>
<reference evidence="3" key="1">
    <citation type="submission" date="2018-12" db="EMBL/GenBank/DDBJ databases">
        <authorList>
            <person name="Syme R.A."/>
            <person name="Farfan-Caceres L."/>
            <person name="Lichtenzveig J."/>
        </authorList>
    </citation>
    <scope>NUCLEOTIDE SEQUENCE</scope>
    <source>
        <strain evidence="3">Al4</strain>
    </source>
</reference>
<organism evidence="3 4">
    <name type="scientific">Ascochyta lentis</name>
    <dbReference type="NCBI Taxonomy" id="205686"/>
    <lineage>
        <taxon>Eukaryota</taxon>
        <taxon>Fungi</taxon>
        <taxon>Dikarya</taxon>
        <taxon>Ascomycota</taxon>
        <taxon>Pezizomycotina</taxon>
        <taxon>Dothideomycetes</taxon>
        <taxon>Pleosporomycetidae</taxon>
        <taxon>Pleosporales</taxon>
        <taxon>Pleosporineae</taxon>
        <taxon>Didymellaceae</taxon>
        <taxon>Ascochyta</taxon>
    </lineage>
</organism>